<dbReference type="GO" id="GO:0007005">
    <property type="term" value="P:mitochondrion organization"/>
    <property type="evidence" value="ECO:0007669"/>
    <property type="project" value="InterPro"/>
</dbReference>
<dbReference type="PANTHER" id="PTHR31068:SF1">
    <property type="entry name" value="MITOCHONDRIAL DISTRIBUTION AND MORPHOLOGY PROTEIN 32"/>
    <property type="match status" value="1"/>
</dbReference>
<gene>
    <name evidence="12" type="primary">MDM32_1</name>
    <name evidence="12" type="ORF">GRS66_004907</name>
</gene>
<evidence type="ECO:0000256" key="2">
    <source>
        <dbReference type="ARBA" id="ARBA00005687"/>
    </source>
</evidence>
<dbReference type="GO" id="GO:0005743">
    <property type="term" value="C:mitochondrial inner membrane"/>
    <property type="evidence" value="ECO:0007669"/>
    <property type="project" value="UniProtKB-SubCell"/>
</dbReference>
<dbReference type="InterPro" id="IPR012571">
    <property type="entry name" value="Mdm31/Mdm32"/>
</dbReference>
<sequence>MHIKVDSRFASRSIKTKGTYRLSGGGRFIKFMLITRLRVPTIKRPLLPITSHLVRHCIRTYVATNHGNVRPFITPYKSSLPVRCLIAQRHIRTFPSNDKFTTKASNIETILLRKNNEREFKQSLLADAKNFQERFKINLKWILIKNNRPFSLNEISIIASWLILSQILWLILSTTTFISFYLFVINSVFSQEYIHEKKIYERLLKWLLKDHKCSNQDLEITFSPEDKASMLVLSPDWESNSILIKRLNVRDEILDLDLKFHHINLNVSLKNWLLGRGLITNVSIYGIRGCLNLSNFINLVNSFQGDQKTENFLKTLNNVEITDSEILLKQSLSAQETPSLKFSIYNLSLPRLRLNHFISDILSAKTFSGSINNSLFNLFKRQQKLTAVIENNNKNRMASSKFDFTDNNQENYRTVTHQDDPNYVTTLRLNFININDLKFNGDGKFNWLKDGQVEILADIMLTNSTSHLSSESKYAVVDLKVTCRDLKTTFPQEPPVLSTGDSIVSLDELKPIITFINSYEGMANPILKDFSENERLTNSIIWNSPNVSINRQRKSYPLTTKVTSNSTKEIIKFHNQPNTNANEIVLRCKMVKNLSDLQLININQILDQITMELYVDLTKIVEDWEFKNKNDWMKQWGTTFASQLLLFGFGAMV</sequence>
<dbReference type="Pfam" id="PF08118">
    <property type="entry name" value="MDM31_MDM32"/>
    <property type="match status" value="2"/>
</dbReference>
<organism evidence="12 13">
    <name type="scientific">Saccharomyces pastorianus</name>
    <name type="common">Lager yeast</name>
    <name type="synonym">Saccharomyces cerevisiae x Saccharomyces eubayanus</name>
    <dbReference type="NCBI Taxonomy" id="27292"/>
    <lineage>
        <taxon>Eukaryota</taxon>
        <taxon>Fungi</taxon>
        <taxon>Dikarya</taxon>
        <taxon>Ascomycota</taxon>
        <taxon>Saccharomycotina</taxon>
        <taxon>Saccharomycetes</taxon>
        <taxon>Saccharomycetales</taxon>
        <taxon>Saccharomycetaceae</taxon>
        <taxon>Saccharomyces</taxon>
    </lineage>
</organism>
<evidence type="ECO:0000256" key="9">
    <source>
        <dbReference type="ARBA" id="ARBA00025191"/>
    </source>
</evidence>
<evidence type="ECO:0000256" key="4">
    <source>
        <dbReference type="ARBA" id="ARBA00022792"/>
    </source>
</evidence>
<dbReference type="OrthoDB" id="17678at2759"/>
<proteinExistence type="inferred from homology"/>
<keyword evidence="6 11" id="KW-1133">Transmembrane helix</keyword>
<comment type="function">
    <text evidence="9">Involved in the organization of the mitochondrial membranes and the global structure of the mitochondria. Also required for mitochondrial distribution and mobility as well as for the maintenance of mitochondrial DNA nucleoids structures.</text>
</comment>
<dbReference type="Proteomes" id="UP000501346">
    <property type="component" value="Chromosome ScXV-ScXI"/>
</dbReference>
<dbReference type="PANTHER" id="PTHR31068">
    <property type="entry name" value="MITOCHONDRIAL DISTRIBUTION AND MORPHOLOGY PROTEIN 31"/>
    <property type="match status" value="1"/>
</dbReference>
<protein>
    <recommendedName>
        <fullName evidence="10">Mitochondrial distribution and morphology protein 32</fullName>
    </recommendedName>
</protein>
<keyword evidence="7" id="KW-0496">Mitochondrion</keyword>
<keyword evidence="3 11" id="KW-0812">Transmembrane</keyword>
<keyword evidence="13" id="KW-1185">Reference proteome</keyword>
<evidence type="ECO:0000313" key="13">
    <source>
        <dbReference type="Proteomes" id="UP000501346"/>
    </source>
</evidence>
<name>A0A6C1DZR0_SACPS</name>
<evidence type="ECO:0000256" key="5">
    <source>
        <dbReference type="ARBA" id="ARBA00022946"/>
    </source>
</evidence>
<evidence type="ECO:0000256" key="11">
    <source>
        <dbReference type="SAM" id="Phobius"/>
    </source>
</evidence>
<dbReference type="GO" id="GO:0000001">
    <property type="term" value="P:mitochondrion inheritance"/>
    <property type="evidence" value="ECO:0007669"/>
    <property type="project" value="InterPro"/>
</dbReference>
<evidence type="ECO:0000256" key="6">
    <source>
        <dbReference type="ARBA" id="ARBA00022989"/>
    </source>
</evidence>
<evidence type="ECO:0000256" key="10">
    <source>
        <dbReference type="ARBA" id="ARBA00040573"/>
    </source>
</evidence>
<evidence type="ECO:0000313" key="12">
    <source>
        <dbReference type="EMBL" id="QID82482.1"/>
    </source>
</evidence>
<feature type="transmembrane region" description="Helical" evidence="11">
    <location>
        <begin position="155"/>
        <end position="184"/>
    </location>
</feature>
<evidence type="ECO:0000256" key="8">
    <source>
        <dbReference type="ARBA" id="ARBA00023136"/>
    </source>
</evidence>
<comment type="subcellular location">
    <subcellularLocation>
        <location evidence="1">Mitochondrion inner membrane</location>
        <topology evidence="1">Multi-pass membrane protein</topology>
    </subcellularLocation>
</comment>
<dbReference type="EMBL" id="CP048996">
    <property type="protein sequence ID" value="QID82482.1"/>
    <property type="molecule type" value="Genomic_DNA"/>
</dbReference>
<keyword evidence="5" id="KW-0809">Transit peptide</keyword>
<dbReference type="AlphaFoldDB" id="A0A6C1DZR0"/>
<keyword evidence="4" id="KW-0999">Mitochondrion inner membrane</keyword>
<keyword evidence="8 11" id="KW-0472">Membrane</keyword>
<comment type="similarity">
    <text evidence="2">Belongs to the MDM31/MDM32 family.</text>
</comment>
<evidence type="ECO:0000256" key="1">
    <source>
        <dbReference type="ARBA" id="ARBA00004448"/>
    </source>
</evidence>
<accession>A0A6C1DZR0</accession>
<evidence type="ECO:0000256" key="7">
    <source>
        <dbReference type="ARBA" id="ARBA00023128"/>
    </source>
</evidence>
<reference evidence="12 13" key="1">
    <citation type="journal article" date="2019" name="BMC Genomics">
        <title>Chromosome level assembly and comparative genome analysis confirm lager-brewing yeasts originated from a single hybridization.</title>
        <authorList>
            <person name="Salazar A.N."/>
            <person name="Gorter de Vries A.R."/>
            <person name="van den Broek M."/>
            <person name="Brouwers N."/>
            <person name="de la Torre Cortes P."/>
            <person name="Kuijpers N.G.A."/>
            <person name="Daran J.G."/>
            <person name="Abeel T."/>
        </authorList>
    </citation>
    <scope>NUCLEOTIDE SEQUENCE [LARGE SCALE GENOMIC DNA]</scope>
    <source>
        <strain evidence="12 13">CBS 1483</strain>
    </source>
</reference>
<evidence type="ECO:0000256" key="3">
    <source>
        <dbReference type="ARBA" id="ARBA00022692"/>
    </source>
</evidence>